<dbReference type="RefSeq" id="XP_056759467.1">
    <property type="nucleotide sequence ID" value="XM_056914713.1"/>
</dbReference>
<organism evidence="2 3">
    <name type="scientific">Penicillium daleae</name>
    <dbReference type="NCBI Taxonomy" id="63821"/>
    <lineage>
        <taxon>Eukaryota</taxon>
        <taxon>Fungi</taxon>
        <taxon>Dikarya</taxon>
        <taxon>Ascomycota</taxon>
        <taxon>Pezizomycotina</taxon>
        <taxon>Eurotiomycetes</taxon>
        <taxon>Eurotiomycetidae</taxon>
        <taxon>Eurotiales</taxon>
        <taxon>Aspergillaceae</taxon>
        <taxon>Penicillium</taxon>
    </lineage>
</organism>
<name>A0AAD6BUI4_9EURO</name>
<comment type="caution">
    <text evidence="2">The sequence shown here is derived from an EMBL/GenBank/DDBJ whole genome shotgun (WGS) entry which is preliminary data.</text>
</comment>
<dbReference type="SUPFAM" id="SSF102198">
    <property type="entry name" value="Putative cyclase"/>
    <property type="match status" value="1"/>
</dbReference>
<dbReference type="AlphaFoldDB" id="A0AAD6BUI4"/>
<dbReference type="InterPro" id="IPR007325">
    <property type="entry name" value="KFase/CYL"/>
</dbReference>
<dbReference type="GO" id="GO:0004061">
    <property type="term" value="F:arylformamidase activity"/>
    <property type="evidence" value="ECO:0007669"/>
    <property type="project" value="InterPro"/>
</dbReference>
<dbReference type="GeneID" id="81604956"/>
<dbReference type="PANTHER" id="PTHR34861:SF10">
    <property type="entry name" value="CYCLASE"/>
    <property type="match status" value="1"/>
</dbReference>
<dbReference type="Gene3D" id="3.50.30.50">
    <property type="entry name" value="Putative cyclase"/>
    <property type="match status" value="1"/>
</dbReference>
<accession>A0AAD6BUI4</accession>
<dbReference type="Proteomes" id="UP001213681">
    <property type="component" value="Unassembled WGS sequence"/>
</dbReference>
<comment type="similarity">
    <text evidence="1">Belongs to the Cyclase 1 superfamily.</text>
</comment>
<reference evidence="2" key="2">
    <citation type="journal article" date="2023" name="IMA Fungus">
        <title>Comparative genomic study of the Penicillium genus elucidates a diverse pangenome and 15 lateral gene transfer events.</title>
        <authorList>
            <person name="Petersen C."/>
            <person name="Sorensen T."/>
            <person name="Nielsen M.R."/>
            <person name="Sondergaard T.E."/>
            <person name="Sorensen J.L."/>
            <person name="Fitzpatrick D.A."/>
            <person name="Frisvad J.C."/>
            <person name="Nielsen K.L."/>
        </authorList>
    </citation>
    <scope>NUCLEOTIDE SEQUENCE</scope>
    <source>
        <strain evidence="2">IBT 16125</strain>
    </source>
</reference>
<dbReference type="InterPro" id="IPR037175">
    <property type="entry name" value="KFase_sf"/>
</dbReference>
<sequence>MSHQLPTFDQLPPVEGMPQGCAWGIFDKDGQKDVFGTLNLLTPEVIKAATAEVRRGVSVSLNWPLGSIKNPNFFRKSLAHNVMKLEDVEDGSHYGFDEEIEFNTQASSQWDSLCHFLHIPTGMAYNGVKPTVAGLQNPTTATVNLPTLDKWHDRGCIVGRGVLIDYKSYADHHDIQYSPFSGHRISTSDIEAVAAWQGTKFQPGDILIVRFGVTEEIGKMTAEQQATAMSTHHACGLEGTEEMARWIWNKHFAAVASDNVAVEAMPPMRDGKEQPLTQLVLHQWCLSMFGLPLGELWHLKELAERCEAEQKWTFLLTSAPLNVPGAVGSPANALAIL</sequence>
<evidence type="ECO:0000313" key="3">
    <source>
        <dbReference type="Proteomes" id="UP001213681"/>
    </source>
</evidence>
<gene>
    <name evidence="2" type="ORF">N7458_011331</name>
</gene>
<reference evidence="2" key="1">
    <citation type="submission" date="2022-12" db="EMBL/GenBank/DDBJ databases">
        <authorList>
            <person name="Petersen C."/>
        </authorList>
    </citation>
    <scope>NUCLEOTIDE SEQUENCE</scope>
    <source>
        <strain evidence="2">IBT 16125</strain>
    </source>
</reference>
<dbReference type="EMBL" id="JAPVEA010000009">
    <property type="protein sequence ID" value="KAJ5432175.1"/>
    <property type="molecule type" value="Genomic_DNA"/>
</dbReference>
<evidence type="ECO:0000313" key="2">
    <source>
        <dbReference type="EMBL" id="KAJ5432175.1"/>
    </source>
</evidence>
<evidence type="ECO:0000256" key="1">
    <source>
        <dbReference type="ARBA" id="ARBA00007865"/>
    </source>
</evidence>
<proteinExistence type="inferred from homology"/>
<protein>
    <submittedName>
        <fullName evidence="2">Cyclase</fullName>
    </submittedName>
</protein>
<dbReference type="GO" id="GO:0019441">
    <property type="term" value="P:L-tryptophan catabolic process to kynurenine"/>
    <property type="evidence" value="ECO:0007669"/>
    <property type="project" value="InterPro"/>
</dbReference>
<dbReference type="Pfam" id="PF04199">
    <property type="entry name" value="Cyclase"/>
    <property type="match status" value="1"/>
</dbReference>
<keyword evidence="3" id="KW-1185">Reference proteome</keyword>
<dbReference type="PANTHER" id="PTHR34861">
    <property type="match status" value="1"/>
</dbReference>